<evidence type="ECO:0000313" key="2">
    <source>
        <dbReference type="Proteomes" id="UP000294335"/>
    </source>
</evidence>
<protein>
    <submittedName>
        <fullName evidence="1">Uncharacterized protein</fullName>
    </submittedName>
</protein>
<name>A0AAQ1P7C1_9PSED</name>
<dbReference type="AlphaFoldDB" id="A0AAQ1P7C1"/>
<dbReference type="Proteomes" id="UP000294335">
    <property type="component" value="Unassembled WGS sequence"/>
</dbReference>
<evidence type="ECO:0000313" key="1">
    <source>
        <dbReference type="EMBL" id="SPO60392.1"/>
    </source>
</evidence>
<comment type="caution">
    <text evidence="1">The sequence shown here is derived from an EMBL/GenBank/DDBJ whole genome shotgun (WGS) entry which is preliminary data.</text>
</comment>
<organism evidence="1 2">
    <name type="scientific">Pseudomonas inefficax</name>
    <dbReference type="NCBI Taxonomy" id="2078786"/>
    <lineage>
        <taxon>Bacteria</taxon>
        <taxon>Pseudomonadati</taxon>
        <taxon>Pseudomonadota</taxon>
        <taxon>Gammaproteobacteria</taxon>
        <taxon>Pseudomonadales</taxon>
        <taxon>Pseudomonadaceae</taxon>
        <taxon>Pseudomonas</taxon>
    </lineage>
</organism>
<proteinExistence type="predicted"/>
<reference evidence="1 2" key="1">
    <citation type="submission" date="2018-02" db="EMBL/GenBank/DDBJ databases">
        <authorList>
            <person name="Dubost A."/>
        </authorList>
    </citation>
    <scope>NUCLEOTIDE SEQUENCE [LARGE SCALE GENOMIC DNA]</scope>
    <source>
        <strain evidence="2">JV551A3</strain>
    </source>
</reference>
<accession>A0AAQ1P7C1</accession>
<sequence length="79" mass="9232">MRQAIAAVDPDLHQPDRLFTDQRFLCLPAVLHNRHLLDLPGIRNDQIFRLWCARAGPGAGGRDRLFLEKSRRLRAREFR</sequence>
<dbReference type="EMBL" id="OPYN01000085">
    <property type="protein sequence ID" value="SPO60392.1"/>
    <property type="molecule type" value="Genomic_DNA"/>
</dbReference>
<gene>
    <name evidence="1" type="ORF">JV551A3_V1_850013</name>
</gene>
<keyword evidence="2" id="KW-1185">Reference proteome</keyword>